<dbReference type="AlphaFoldDB" id="A0A844ZHR3"/>
<dbReference type="SUPFAM" id="SSF54427">
    <property type="entry name" value="NTF2-like"/>
    <property type="match status" value="1"/>
</dbReference>
<reference evidence="3 4" key="1">
    <citation type="submission" date="2019-12" db="EMBL/GenBank/DDBJ databases">
        <title>Genomic-based taxomic classification of the family Erythrobacteraceae.</title>
        <authorList>
            <person name="Xu L."/>
        </authorList>
    </citation>
    <scope>NUCLEOTIDE SEQUENCE [LARGE SCALE GENOMIC DNA]</scope>
    <source>
        <strain evidence="3 4">JCM 16339</strain>
    </source>
</reference>
<sequence>MKFHAITATAIAALALSACADIDVSADVDSETQAVMDRVAIEDMVIEYYAHLGGGEASAFGDYFTEDAIFDVNGLVANGREEIEAIYAGIGEDETSASNGGGQFHMILSNPVIRVDGDHATAQFLWTGIRNAEISAPPVLVEQGREYDKLQKVDGKWLFTHRVVIAESGLPEGQYENWTPRLDFSF</sequence>
<dbReference type="EMBL" id="WTYY01000001">
    <property type="protein sequence ID" value="MXO87365.1"/>
    <property type="molecule type" value="Genomic_DNA"/>
</dbReference>
<evidence type="ECO:0000256" key="1">
    <source>
        <dbReference type="SAM" id="SignalP"/>
    </source>
</evidence>
<dbReference type="Proteomes" id="UP000435243">
    <property type="component" value="Unassembled WGS sequence"/>
</dbReference>
<feature type="domain" description="SnoaL-like" evidence="2">
    <location>
        <begin position="34"/>
        <end position="162"/>
    </location>
</feature>
<organism evidence="3 4">
    <name type="scientific">Alteraurantiacibacter aestuarii</name>
    <dbReference type="NCBI Taxonomy" id="650004"/>
    <lineage>
        <taxon>Bacteria</taxon>
        <taxon>Pseudomonadati</taxon>
        <taxon>Pseudomonadota</taxon>
        <taxon>Alphaproteobacteria</taxon>
        <taxon>Sphingomonadales</taxon>
        <taxon>Erythrobacteraceae</taxon>
        <taxon>Alteraurantiacibacter</taxon>
    </lineage>
</organism>
<evidence type="ECO:0000259" key="2">
    <source>
        <dbReference type="Pfam" id="PF13577"/>
    </source>
</evidence>
<dbReference type="InterPro" id="IPR037401">
    <property type="entry name" value="SnoaL-like"/>
</dbReference>
<dbReference type="Pfam" id="PF13577">
    <property type="entry name" value="SnoaL_4"/>
    <property type="match status" value="1"/>
</dbReference>
<dbReference type="CDD" id="cd00531">
    <property type="entry name" value="NTF2_like"/>
    <property type="match status" value="1"/>
</dbReference>
<keyword evidence="4" id="KW-1185">Reference proteome</keyword>
<protein>
    <recommendedName>
        <fullName evidence="2">SnoaL-like domain-containing protein</fullName>
    </recommendedName>
</protein>
<feature type="chain" id="PRO_5032423014" description="SnoaL-like domain-containing protein" evidence="1">
    <location>
        <begin position="21"/>
        <end position="186"/>
    </location>
</feature>
<dbReference type="Gene3D" id="3.10.450.50">
    <property type="match status" value="1"/>
</dbReference>
<dbReference type="PROSITE" id="PS51257">
    <property type="entry name" value="PROKAR_LIPOPROTEIN"/>
    <property type="match status" value="1"/>
</dbReference>
<dbReference type="RefSeq" id="WP_160589315.1">
    <property type="nucleotide sequence ID" value="NZ_BAAAFP010000002.1"/>
</dbReference>
<proteinExistence type="predicted"/>
<keyword evidence="1" id="KW-0732">Signal</keyword>
<name>A0A844ZHR3_9SPHN</name>
<evidence type="ECO:0000313" key="4">
    <source>
        <dbReference type="Proteomes" id="UP000435243"/>
    </source>
</evidence>
<dbReference type="InterPro" id="IPR032710">
    <property type="entry name" value="NTF2-like_dom_sf"/>
</dbReference>
<gene>
    <name evidence="3" type="ORF">GRI32_01260</name>
</gene>
<evidence type="ECO:0000313" key="3">
    <source>
        <dbReference type="EMBL" id="MXO87365.1"/>
    </source>
</evidence>
<feature type="signal peptide" evidence="1">
    <location>
        <begin position="1"/>
        <end position="20"/>
    </location>
</feature>
<comment type="caution">
    <text evidence="3">The sequence shown here is derived from an EMBL/GenBank/DDBJ whole genome shotgun (WGS) entry which is preliminary data.</text>
</comment>
<dbReference type="OrthoDB" id="7425929at2"/>
<accession>A0A844ZHR3</accession>